<reference evidence="1 2" key="1">
    <citation type="journal article" date="2021" name="Sci. Rep.">
        <title>Genome sequencing of the multicellular alga Astrephomene provides insights into convergent evolution of germ-soma differentiation.</title>
        <authorList>
            <person name="Yamashita S."/>
            <person name="Yamamoto K."/>
            <person name="Matsuzaki R."/>
            <person name="Suzuki S."/>
            <person name="Yamaguchi H."/>
            <person name="Hirooka S."/>
            <person name="Minakuchi Y."/>
            <person name="Miyagishima S."/>
            <person name="Kawachi M."/>
            <person name="Toyoda A."/>
            <person name="Nozaki H."/>
        </authorList>
    </citation>
    <scope>NUCLEOTIDE SEQUENCE [LARGE SCALE GENOMIC DNA]</scope>
    <source>
        <strain evidence="1 2">NIES-4017</strain>
    </source>
</reference>
<name>A0AAD3E3F1_9CHLO</name>
<organism evidence="1 2">
    <name type="scientific">Astrephomene gubernaculifera</name>
    <dbReference type="NCBI Taxonomy" id="47775"/>
    <lineage>
        <taxon>Eukaryota</taxon>
        <taxon>Viridiplantae</taxon>
        <taxon>Chlorophyta</taxon>
        <taxon>core chlorophytes</taxon>
        <taxon>Chlorophyceae</taxon>
        <taxon>CS clade</taxon>
        <taxon>Chlamydomonadales</taxon>
        <taxon>Astrephomenaceae</taxon>
        <taxon>Astrephomene</taxon>
    </lineage>
</organism>
<evidence type="ECO:0000313" key="2">
    <source>
        <dbReference type="Proteomes" id="UP001054857"/>
    </source>
</evidence>
<sequence length="338" mass="36187">MAGKLNKTQPQKVAKTVRKPICSEIIKQFDDILAGQKGYAVAKSCASILEGKLQSLEYELGGAGGVPGDGLYGSITLGQFHRLLCYLRLVDLLRPCESVLGDIGAGIARPVVIATFCFGVEATGWETSVNRVYVGTSIISRIADRCTAPGNKEVEPPIMATVFHCAAQYSKKPPTIAKANAAKVDYKDCTVLYTFWQGVNPDDRKAICAQVARTQQKLEVVIIVQQALRQKSPAEQYMADLGLPGLSLLWYSPVGAQGGQKFRAYTFITELGRRKQQAPSPERLPLIQAGVDDAEAPMELADGAELATAAEAAAAADPVAPEMEAVVDPALEVDYDAA</sequence>
<gene>
    <name evidence="1" type="ORF">Agub_g15570</name>
</gene>
<comment type="caution">
    <text evidence="1">The sequence shown here is derived from an EMBL/GenBank/DDBJ whole genome shotgun (WGS) entry which is preliminary data.</text>
</comment>
<dbReference type="InterPro" id="IPR029063">
    <property type="entry name" value="SAM-dependent_MTases_sf"/>
</dbReference>
<keyword evidence="2" id="KW-1185">Reference proteome</keyword>
<dbReference type="Proteomes" id="UP001054857">
    <property type="component" value="Unassembled WGS sequence"/>
</dbReference>
<proteinExistence type="predicted"/>
<feature type="non-terminal residue" evidence="1">
    <location>
        <position position="1"/>
    </location>
</feature>
<protein>
    <submittedName>
        <fullName evidence="1">Uncharacterized protein</fullName>
    </submittedName>
</protein>
<accession>A0AAD3E3F1</accession>
<evidence type="ECO:0000313" key="1">
    <source>
        <dbReference type="EMBL" id="GFR52919.1"/>
    </source>
</evidence>
<dbReference type="EMBL" id="BMAR01000075">
    <property type="protein sequence ID" value="GFR52919.1"/>
    <property type="molecule type" value="Genomic_DNA"/>
</dbReference>
<dbReference type="Gene3D" id="3.40.50.150">
    <property type="entry name" value="Vaccinia Virus protein VP39"/>
    <property type="match status" value="1"/>
</dbReference>
<dbReference type="AlphaFoldDB" id="A0AAD3E3F1"/>